<sequence length="400" mass="46182">MAEGQQKPRRKYQVWRGSNRFFCAGRLIFGPDASSLFFTIILIGGPALSFCIKVYHTISVNEKDGQDSHYWYIVLFVAALLTCLDILFLLLTSSRDPGIIPRNTKPPESEEAFDMNTPSMEWINDRTPHLRLPKTKEVIVNGHSVNVKYCDTCMLYRPPRASHCSICNNCVQRFDHHCPWVGQCIGLRNYRFFYMFIATSTILCLYVFGFSWVHIAQNKDGVLNAMKKDILSDVLIVYCFITVWFVGGLSVFHFYLICTNQTTYENFRYRYDKKENPYHKGIRRNLMEVFLSRIPPSLNHFRAFACEDENTANEAVCTDDVHTSKEKIDIEMGNKFPEANGISLPEILQNLHYDELEGNSKGKEGTADFDIQPSPFIFEPTKRNEEINTHETETETVHQV</sequence>
<keyword evidence="3 8" id="KW-0808">Transferase</keyword>
<comment type="subcellular location">
    <subcellularLocation>
        <location evidence="1">Endomembrane system</location>
        <topology evidence="1">Multi-pass membrane protein</topology>
    </subcellularLocation>
</comment>
<feature type="transmembrane region" description="Helical" evidence="8">
    <location>
        <begin position="192"/>
        <end position="215"/>
    </location>
</feature>
<dbReference type="PROSITE" id="PS50216">
    <property type="entry name" value="DHHC"/>
    <property type="match status" value="1"/>
</dbReference>
<evidence type="ECO:0000313" key="10">
    <source>
        <dbReference type="EMBL" id="KAK1412963.1"/>
    </source>
</evidence>
<dbReference type="GO" id="GO:0005783">
    <property type="term" value="C:endoplasmic reticulum"/>
    <property type="evidence" value="ECO:0007669"/>
    <property type="project" value="TreeGrafter"/>
</dbReference>
<reference evidence="10" key="1">
    <citation type="journal article" date="2023" name="bioRxiv">
        <title>Improved chromosome-level genome assembly for marigold (Tagetes erecta).</title>
        <authorList>
            <person name="Jiang F."/>
            <person name="Yuan L."/>
            <person name="Wang S."/>
            <person name="Wang H."/>
            <person name="Xu D."/>
            <person name="Wang A."/>
            <person name="Fan W."/>
        </authorList>
    </citation>
    <scope>NUCLEOTIDE SEQUENCE</scope>
    <source>
        <strain evidence="10">WSJ</strain>
        <tissue evidence="10">Leaf</tissue>
    </source>
</reference>
<dbReference type="Proteomes" id="UP001229421">
    <property type="component" value="Unassembled WGS sequence"/>
</dbReference>
<dbReference type="Pfam" id="PF01529">
    <property type="entry name" value="DHHC"/>
    <property type="match status" value="1"/>
</dbReference>
<comment type="catalytic activity">
    <reaction evidence="8">
        <text>L-cysteinyl-[protein] + hexadecanoyl-CoA = S-hexadecanoyl-L-cysteinyl-[protein] + CoA</text>
        <dbReference type="Rhea" id="RHEA:36683"/>
        <dbReference type="Rhea" id="RHEA-COMP:10131"/>
        <dbReference type="Rhea" id="RHEA-COMP:11032"/>
        <dbReference type="ChEBI" id="CHEBI:29950"/>
        <dbReference type="ChEBI" id="CHEBI:57287"/>
        <dbReference type="ChEBI" id="CHEBI:57379"/>
        <dbReference type="ChEBI" id="CHEBI:74151"/>
        <dbReference type="EC" id="2.3.1.225"/>
    </reaction>
</comment>
<dbReference type="PANTHER" id="PTHR22883:SF419">
    <property type="entry name" value="S-ACYLTRANSFERASE"/>
    <property type="match status" value="1"/>
</dbReference>
<keyword evidence="6 8" id="KW-0472">Membrane</keyword>
<keyword evidence="4 8" id="KW-0812">Transmembrane</keyword>
<organism evidence="10 11">
    <name type="scientific">Tagetes erecta</name>
    <name type="common">African marigold</name>
    <dbReference type="NCBI Taxonomy" id="13708"/>
    <lineage>
        <taxon>Eukaryota</taxon>
        <taxon>Viridiplantae</taxon>
        <taxon>Streptophyta</taxon>
        <taxon>Embryophyta</taxon>
        <taxon>Tracheophyta</taxon>
        <taxon>Spermatophyta</taxon>
        <taxon>Magnoliopsida</taxon>
        <taxon>eudicotyledons</taxon>
        <taxon>Gunneridae</taxon>
        <taxon>Pentapetalae</taxon>
        <taxon>asterids</taxon>
        <taxon>campanulids</taxon>
        <taxon>Asterales</taxon>
        <taxon>Asteraceae</taxon>
        <taxon>Asteroideae</taxon>
        <taxon>Heliantheae alliance</taxon>
        <taxon>Tageteae</taxon>
        <taxon>Tagetes</taxon>
    </lineage>
</organism>
<evidence type="ECO:0000256" key="1">
    <source>
        <dbReference type="ARBA" id="ARBA00004127"/>
    </source>
</evidence>
<keyword evidence="11" id="KW-1185">Reference proteome</keyword>
<evidence type="ECO:0000256" key="5">
    <source>
        <dbReference type="ARBA" id="ARBA00022989"/>
    </source>
</evidence>
<keyword evidence="7 8" id="KW-0012">Acyltransferase</keyword>
<evidence type="ECO:0000256" key="7">
    <source>
        <dbReference type="ARBA" id="ARBA00023315"/>
    </source>
</evidence>
<comment type="domain">
    <text evidence="8">The DHHC domain is required for palmitoyltransferase activity.</text>
</comment>
<dbReference type="EC" id="2.3.1.225" evidence="8"/>
<dbReference type="GO" id="GO:0006612">
    <property type="term" value="P:protein targeting to membrane"/>
    <property type="evidence" value="ECO:0007669"/>
    <property type="project" value="TreeGrafter"/>
</dbReference>
<dbReference type="GO" id="GO:0019706">
    <property type="term" value="F:protein-cysteine S-palmitoyltransferase activity"/>
    <property type="evidence" value="ECO:0007669"/>
    <property type="project" value="UniProtKB-EC"/>
</dbReference>
<evidence type="ECO:0000256" key="2">
    <source>
        <dbReference type="ARBA" id="ARBA00008574"/>
    </source>
</evidence>
<evidence type="ECO:0000313" key="11">
    <source>
        <dbReference type="Proteomes" id="UP001229421"/>
    </source>
</evidence>
<feature type="transmembrane region" description="Helical" evidence="8">
    <location>
        <begin position="235"/>
        <end position="258"/>
    </location>
</feature>
<evidence type="ECO:0000256" key="3">
    <source>
        <dbReference type="ARBA" id="ARBA00022679"/>
    </source>
</evidence>
<dbReference type="PANTHER" id="PTHR22883">
    <property type="entry name" value="ZINC FINGER DHHC DOMAIN CONTAINING PROTEIN"/>
    <property type="match status" value="1"/>
</dbReference>
<comment type="caution">
    <text evidence="10">The sequence shown here is derived from an EMBL/GenBank/DDBJ whole genome shotgun (WGS) entry which is preliminary data.</text>
</comment>
<dbReference type="AlphaFoldDB" id="A0AAD8JZM4"/>
<feature type="transmembrane region" description="Helical" evidence="8">
    <location>
        <begin position="70"/>
        <end position="92"/>
    </location>
</feature>
<evidence type="ECO:0000256" key="8">
    <source>
        <dbReference type="RuleBase" id="RU079119"/>
    </source>
</evidence>
<proteinExistence type="inferred from homology"/>
<protein>
    <recommendedName>
        <fullName evidence="8">S-acyltransferase</fullName>
        <ecNumber evidence="8">2.3.1.225</ecNumber>
    </recommendedName>
    <alternativeName>
        <fullName evidence="8">Palmitoyltransferase</fullName>
    </alternativeName>
</protein>
<feature type="domain" description="Palmitoyltransferase DHHC" evidence="9">
    <location>
        <begin position="147"/>
        <end position="268"/>
    </location>
</feature>
<keyword evidence="5 8" id="KW-1133">Transmembrane helix</keyword>
<accession>A0AAD8JZM4</accession>
<name>A0AAD8JZM4_TARER</name>
<comment type="similarity">
    <text evidence="2 8">Belongs to the DHHC palmitoyltransferase family.</text>
</comment>
<evidence type="ECO:0000259" key="9">
    <source>
        <dbReference type="Pfam" id="PF01529"/>
    </source>
</evidence>
<dbReference type="EMBL" id="JAUHHV010000009">
    <property type="protein sequence ID" value="KAK1412963.1"/>
    <property type="molecule type" value="Genomic_DNA"/>
</dbReference>
<evidence type="ECO:0000256" key="4">
    <source>
        <dbReference type="ARBA" id="ARBA00022692"/>
    </source>
</evidence>
<dbReference type="InterPro" id="IPR039859">
    <property type="entry name" value="PFA4/ZDH16/20/ERF2-like"/>
</dbReference>
<evidence type="ECO:0000256" key="6">
    <source>
        <dbReference type="ARBA" id="ARBA00023136"/>
    </source>
</evidence>
<dbReference type="GO" id="GO:0005794">
    <property type="term" value="C:Golgi apparatus"/>
    <property type="evidence" value="ECO:0007669"/>
    <property type="project" value="TreeGrafter"/>
</dbReference>
<dbReference type="InterPro" id="IPR001594">
    <property type="entry name" value="Palmitoyltrfase_DHHC"/>
</dbReference>
<gene>
    <name evidence="10" type="ORF">QVD17_34601</name>
</gene>